<evidence type="ECO:0000313" key="2">
    <source>
        <dbReference type="EMBL" id="KAK0613161.1"/>
    </source>
</evidence>
<dbReference type="AlphaFoldDB" id="A0AA39TQC2"/>
<accession>A0AA39TQC2</accession>
<evidence type="ECO:0000313" key="3">
    <source>
        <dbReference type="Proteomes" id="UP001174934"/>
    </source>
</evidence>
<dbReference type="Proteomes" id="UP001174934">
    <property type="component" value="Unassembled WGS sequence"/>
</dbReference>
<feature type="region of interest" description="Disordered" evidence="1">
    <location>
        <begin position="50"/>
        <end position="84"/>
    </location>
</feature>
<feature type="region of interest" description="Disordered" evidence="1">
    <location>
        <begin position="1"/>
        <end position="30"/>
    </location>
</feature>
<protein>
    <submittedName>
        <fullName evidence="2">Uncharacterized protein</fullName>
    </submittedName>
</protein>
<evidence type="ECO:0000256" key="1">
    <source>
        <dbReference type="SAM" id="MobiDB-lite"/>
    </source>
</evidence>
<name>A0AA39TQC2_9PEZI</name>
<gene>
    <name evidence="2" type="ORF">B0T17DRAFT_543041</name>
</gene>
<keyword evidence="3" id="KW-1185">Reference proteome</keyword>
<sequence length="84" mass="9153">MDTTISDQANNGQASCPSRKRKGVPMPPGMTEELRQANIRQYWKEKKLADETAKNTELNKNITISDQANNGQASPPSRGGSVPP</sequence>
<feature type="compositionally biased region" description="Polar residues" evidence="1">
    <location>
        <begin position="55"/>
        <end position="75"/>
    </location>
</feature>
<feature type="compositionally biased region" description="Polar residues" evidence="1">
    <location>
        <begin position="1"/>
        <end position="16"/>
    </location>
</feature>
<dbReference type="EMBL" id="JAULSR010000008">
    <property type="protein sequence ID" value="KAK0613161.1"/>
    <property type="molecule type" value="Genomic_DNA"/>
</dbReference>
<organism evidence="2 3">
    <name type="scientific">Bombardia bombarda</name>
    <dbReference type="NCBI Taxonomy" id="252184"/>
    <lineage>
        <taxon>Eukaryota</taxon>
        <taxon>Fungi</taxon>
        <taxon>Dikarya</taxon>
        <taxon>Ascomycota</taxon>
        <taxon>Pezizomycotina</taxon>
        <taxon>Sordariomycetes</taxon>
        <taxon>Sordariomycetidae</taxon>
        <taxon>Sordariales</taxon>
        <taxon>Lasiosphaeriaceae</taxon>
        <taxon>Bombardia</taxon>
    </lineage>
</organism>
<proteinExistence type="predicted"/>
<feature type="non-terminal residue" evidence="2">
    <location>
        <position position="84"/>
    </location>
</feature>
<reference evidence="2" key="1">
    <citation type="submission" date="2023-06" db="EMBL/GenBank/DDBJ databases">
        <title>Genome-scale phylogeny and comparative genomics of the fungal order Sordariales.</title>
        <authorList>
            <consortium name="Lawrence Berkeley National Laboratory"/>
            <person name="Hensen N."/>
            <person name="Bonometti L."/>
            <person name="Westerberg I."/>
            <person name="Brannstrom I.O."/>
            <person name="Guillou S."/>
            <person name="Cros-Aarteil S."/>
            <person name="Calhoun S."/>
            <person name="Haridas S."/>
            <person name="Kuo A."/>
            <person name="Mondo S."/>
            <person name="Pangilinan J."/>
            <person name="Riley R."/>
            <person name="LaButti K."/>
            <person name="Andreopoulos B."/>
            <person name="Lipzen A."/>
            <person name="Chen C."/>
            <person name="Yanf M."/>
            <person name="Daum C."/>
            <person name="Ng V."/>
            <person name="Clum A."/>
            <person name="Steindorff A."/>
            <person name="Ohm R."/>
            <person name="Martin F."/>
            <person name="Silar P."/>
            <person name="Natvig D."/>
            <person name="Lalanne C."/>
            <person name="Gautier V."/>
            <person name="Ament-velasquez S.L."/>
            <person name="Kruys A."/>
            <person name="Hutchinson M.I."/>
            <person name="Powell A.J."/>
            <person name="Barry K."/>
            <person name="Miller A.N."/>
            <person name="Grigoriev I.V."/>
            <person name="Debuchy R."/>
            <person name="Gladieux P."/>
            <person name="Thoren M.H."/>
            <person name="Johannesson H."/>
        </authorList>
    </citation>
    <scope>NUCLEOTIDE SEQUENCE</scope>
    <source>
        <strain evidence="2">SMH3391-2</strain>
    </source>
</reference>
<comment type="caution">
    <text evidence="2">The sequence shown here is derived from an EMBL/GenBank/DDBJ whole genome shotgun (WGS) entry which is preliminary data.</text>
</comment>